<evidence type="ECO:0000313" key="10">
    <source>
        <dbReference type="Proteomes" id="UP000809789"/>
    </source>
</evidence>
<feature type="region of interest" description="Disordered" evidence="5">
    <location>
        <begin position="246"/>
        <end position="266"/>
    </location>
</feature>
<dbReference type="AlphaFoldDB" id="A0A8K0L3D4"/>
<comment type="caution">
    <text evidence="9">The sequence shown here is derived from an EMBL/GenBank/DDBJ whole genome shotgun (WGS) entry which is preliminary data.</text>
</comment>
<feature type="transmembrane region" description="Helical" evidence="6">
    <location>
        <begin position="31"/>
        <end position="53"/>
    </location>
</feature>
<accession>A0A8K0L3D4</accession>
<dbReference type="Pfam" id="PF11970">
    <property type="entry name" value="GPR_Gpa2_C"/>
    <property type="match status" value="1"/>
</dbReference>
<keyword evidence="10" id="KW-1185">Reference proteome</keyword>
<evidence type="ECO:0000256" key="3">
    <source>
        <dbReference type="ARBA" id="ARBA00022989"/>
    </source>
</evidence>
<feature type="transmembrane region" description="Helical" evidence="6">
    <location>
        <begin position="185"/>
        <end position="210"/>
    </location>
</feature>
<evidence type="ECO:0000256" key="2">
    <source>
        <dbReference type="ARBA" id="ARBA00022692"/>
    </source>
</evidence>
<dbReference type="PANTHER" id="PTHR23112">
    <property type="entry name" value="G PROTEIN-COUPLED RECEPTOR 157-RELATED"/>
    <property type="match status" value="1"/>
</dbReference>
<sequence length="670" mass="75103">MFAEIMPLVERGLNDGPTNGMIYSLKAAEHIRIVATTLASLSILADFMTLYWFARMKRKWRHTLIVTLIIADILKDINYLSFTAIAFIEKHVVSNSRWCQASGFFHQYLVEVTDFVILSIVVHMSVQILNPNATNGDEGGLEKWKVWIFTAILGLPFVMACVAFSNPYGGYQLVGAFCSLPVRPFWYRLTLSWIPRYIIAITIVVLTVIIRYKVKNYQQKLEDLQKSMPTQGQLEDGIIDEIIEESDDDNETSSQEKQHDSVSMVGEKRLTQVQTEEIPPVPTIPAEHQQFTAEDLPRPKRMSYRRRQLPPINTAALDATVSRGGSIAPSLAPSSAVFSSPTRADFGPNPDYRNSMLAESFVLEDPTPPRRRKSITDINPRRSQSVIDYPQVNRRASLAEVPRSGSMSRNASTANIYSDRMSSIHSTGRRSSIWDEIDASLDKKMTNRISIFTITASEAGDLAGTDDASPVTYESDNIALSARNSMIGAPPPAALGHPNPLGQNGNSRHMRRGSLSSAGRGSMIYSAARRAMSVISLRGVGEEEAPDSPGAILRRRHRYIQRQLRYLMFYPVLYLMLWACPFLLHVLQYDDRFAVHPPFAIAVLNIVSMTIFGFVNSVVFCLREKPWTAIEGSDGTLVGSLRTCPVYLFMRGLWWRVTGKEEEEGMDFVG</sequence>
<dbReference type="InterPro" id="IPR022596">
    <property type="entry name" value="GPR1/2/3_C"/>
</dbReference>
<feature type="transmembrane region" description="Helical" evidence="6">
    <location>
        <begin position="599"/>
        <end position="622"/>
    </location>
</feature>
<dbReference type="GO" id="GO:0004930">
    <property type="term" value="F:G protein-coupled receptor activity"/>
    <property type="evidence" value="ECO:0007669"/>
    <property type="project" value="TreeGrafter"/>
</dbReference>
<evidence type="ECO:0000259" key="8">
    <source>
        <dbReference type="Pfam" id="PF11970"/>
    </source>
</evidence>
<reference evidence="9" key="1">
    <citation type="submission" date="2021-07" db="EMBL/GenBank/DDBJ databases">
        <title>Elsinoe batatas strain:CRI-CJ2 Genome sequencing and assembly.</title>
        <authorList>
            <person name="Huang L."/>
        </authorList>
    </citation>
    <scope>NUCLEOTIDE SEQUENCE</scope>
    <source>
        <strain evidence="9">CRI-CJ2</strain>
    </source>
</reference>
<feature type="domain" description="G protein-coupled receptor GPR1/2/3 C-terminal" evidence="8">
    <location>
        <begin position="555"/>
        <end position="627"/>
    </location>
</feature>
<feature type="transmembrane region" description="Helical" evidence="6">
    <location>
        <begin position="564"/>
        <end position="587"/>
    </location>
</feature>
<keyword evidence="4 6" id="KW-0472">Membrane</keyword>
<feature type="transmembrane region" description="Helical" evidence="6">
    <location>
        <begin position="146"/>
        <end position="165"/>
    </location>
</feature>
<feature type="transmembrane region" description="Helical" evidence="6">
    <location>
        <begin position="65"/>
        <end position="88"/>
    </location>
</feature>
<proteinExistence type="predicted"/>
<dbReference type="Proteomes" id="UP000809789">
    <property type="component" value="Unassembled WGS sequence"/>
</dbReference>
<evidence type="ECO:0000256" key="6">
    <source>
        <dbReference type="SAM" id="Phobius"/>
    </source>
</evidence>
<gene>
    <name evidence="9" type="ORF">KVT40_003051</name>
</gene>
<dbReference type="InterPro" id="IPR023041">
    <property type="entry name" value="Glucose_rcpt_Git3-like_N"/>
</dbReference>
<dbReference type="SUPFAM" id="SSF81321">
    <property type="entry name" value="Family A G protein-coupled receptor-like"/>
    <property type="match status" value="1"/>
</dbReference>
<name>A0A8K0L3D4_9PEZI</name>
<dbReference type="Pfam" id="PF11710">
    <property type="entry name" value="Git3"/>
    <property type="match status" value="1"/>
</dbReference>
<keyword evidence="2 6" id="KW-0812">Transmembrane</keyword>
<evidence type="ECO:0000256" key="5">
    <source>
        <dbReference type="SAM" id="MobiDB-lite"/>
    </source>
</evidence>
<evidence type="ECO:0000256" key="1">
    <source>
        <dbReference type="ARBA" id="ARBA00004141"/>
    </source>
</evidence>
<feature type="transmembrane region" description="Helical" evidence="6">
    <location>
        <begin position="108"/>
        <end position="126"/>
    </location>
</feature>
<evidence type="ECO:0000256" key="4">
    <source>
        <dbReference type="ARBA" id="ARBA00023136"/>
    </source>
</evidence>
<evidence type="ECO:0008006" key="11">
    <source>
        <dbReference type="Google" id="ProtNLM"/>
    </source>
</evidence>
<dbReference type="EMBL" id="JAESVG020000003">
    <property type="protein sequence ID" value="KAG8629186.1"/>
    <property type="molecule type" value="Genomic_DNA"/>
</dbReference>
<organism evidence="9 10">
    <name type="scientific">Elsinoe batatas</name>
    <dbReference type="NCBI Taxonomy" id="2601811"/>
    <lineage>
        <taxon>Eukaryota</taxon>
        <taxon>Fungi</taxon>
        <taxon>Dikarya</taxon>
        <taxon>Ascomycota</taxon>
        <taxon>Pezizomycotina</taxon>
        <taxon>Dothideomycetes</taxon>
        <taxon>Dothideomycetidae</taxon>
        <taxon>Myriangiales</taxon>
        <taxon>Elsinoaceae</taxon>
        <taxon>Elsinoe</taxon>
    </lineage>
</organism>
<dbReference type="OrthoDB" id="5368598at2759"/>
<feature type="compositionally biased region" description="Basic and acidic residues" evidence="5">
    <location>
        <begin position="254"/>
        <end position="266"/>
    </location>
</feature>
<dbReference type="GO" id="GO:0005886">
    <property type="term" value="C:plasma membrane"/>
    <property type="evidence" value="ECO:0007669"/>
    <property type="project" value="TreeGrafter"/>
</dbReference>
<dbReference type="PANTHER" id="PTHR23112:SF37">
    <property type="entry name" value="G PROTEIN-COUPLED RECEPTOR GPR1"/>
    <property type="match status" value="1"/>
</dbReference>
<dbReference type="GO" id="GO:0007189">
    <property type="term" value="P:adenylate cyclase-activating G protein-coupled receptor signaling pathway"/>
    <property type="evidence" value="ECO:0007669"/>
    <property type="project" value="TreeGrafter"/>
</dbReference>
<evidence type="ECO:0000313" key="9">
    <source>
        <dbReference type="EMBL" id="KAG8629186.1"/>
    </source>
</evidence>
<feature type="domain" description="Glucose receptor Git3-like N-terminal" evidence="7">
    <location>
        <begin position="30"/>
        <end position="217"/>
    </location>
</feature>
<evidence type="ECO:0000259" key="7">
    <source>
        <dbReference type="Pfam" id="PF11710"/>
    </source>
</evidence>
<protein>
    <recommendedName>
        <fullName evidence="11">G protein-coupled receptor GPR1</fullName>
    </recommendedName>
</protein>
<dbReference type="Gene3D" id="1.20.1070.10">
    <property type="entry name" value="Rhodopsin 7-helix transmembrane proteins"/>
    <property type="match status" value="1"/>
</dbReference>
<keyword evidence="3 6" id="KW-1133">Transmembrane helix</keyword>
<comment type="subcellular location">
    <subcellularLocation>
        <location evidence="1">Membrane</location>
        <topology evidence="1">Multi-pass membrane protein</topology>
    </subcellularLocation>
</comment>